<name>A0A6M5YMG3_9BACT</name>
<protein>
    <submittedName>
        <fullName evidence="1">Uncharacterized protein</fullName>
    </submittedName>
</protein>
<proteinExistence type="predicted"/>
<evidence type="ECO:0000313" key="2">
    <source>
        <dbReference type="Proteomes" id="UP000503447"/>
    </source>
</evidence>
<keyword evidence="2" id="KW-1185">Reference proteome</keyword>
<organism evidence="1 2">
    <name type="scientific">Frigoriglobus tundricola</name>
    <dbReference type="NCBI Taxonomy" id="2774151"/>
    <lineage>
        <taxon>Bacteria</taxon>
        <taxon>Pseudomonadati</taxon>
        <taxon>Planctomycetota</taxon>
        <taxon>Planctomycetia</taxon>
        <taxon>Gemmatales</taxon>
        <taxon>Gemmataceae</taxon>
        <taxon>Frigoriglobus</taxon>
    </lineage>
</organism>
<evidence type="ECO:0000313" key="1">
    <source>
        <dbReference type="EMBL" id="QJW95125.1"/>
    </source>
</evidence>
<dbReference type="KEGG" id="ftj:FTUN_2664"/>
<accession>A0A6M5YMG3</accession>
<dbReference type="EMBL" id="CP053452">
    <property type="protein sequence ID" value="QJW95125.1"/>
    <property type="molecule type" value="Genomic_DNA"/>
</dbReference>
<dbReference type="Proteomes" id="UP000503447">
    <property type="component" value="Chromosome"/>
</dbReference>
<reference evidence="2" key="1">
    <citation type="submission" date="2020-05" db="EMBL/GenBank/DDBJ databases">
        <title>Frigoriglobus tundricola gen. nov., sp. nov., a psychrotolerant cellulolytic planctomycete of the family Gemmataceae with two divergent copies of 16S rRNA gene.</title>
        <authorList>
            <person name="Kulichevskaya I.S."/>
            <person name="Ivanova A.A."/>
            <person name="Naumoff D.G."/>
            <person name="Beletsky A.V."/>
            <person name="Rijpstra W.I.C."/>
            <person name="Sinninghe Damste J.S."/>
            <person name="Mardanov A.V."/>
            <person name="Ravin N.V."/>
            <person name="Dedysh S.N."/>
        </authorList>
    </citation>
    <scope>NUCLEOTIDE SEQUENCE [LARGE SCALE GENOMIC DNA]</scope>
    <source>
        <strain evidence="2">PL17</strain>
    </source>
</reference>
<sequence>MNLRLDHLLDELRSRGADILRAIDADPLLLKRPSGALVLANAGPMLFTPQEPHQLYAKGIVYRREPWELVSLPLVKIYNLGEKDVSVADLAGIAAEPGHARLHFLRKLDGTLLQRFQHEGRVYFTTRGMIEGGPSYGSFDEDAPVSWARELPAGSPAPPPASANFDFLGTARRIAATKYPALCEPRPEWEHRTLVFEFIHPETRVITNYGAREDLVLLACFDRTDFRYLTYAEVKEIAARHALAHVDEFVPPGRTIGEQIEGLLASIAGTDEEGTVITIEHGHRVVYRVKVKSPDYLRVLKLVVTCTYPRVVEMIDTHPEWRGWPDMESHLRSLGREQVPEEVLGFYREHYDAFAAYLADCERLRAWATDVAARIRAEAEAEAGTENVRLLRKCFAARAVKLPLKALAFTAFDGRLDVAAVREIARTPEEAREAVRHIV</sequence>
<dbReference type="AlphaFoldDB" id="A0A6M5YMG3"/>
<dbReference type="RefSeq" id="WP_171470983.1">
    <property type="nucleotide sequence ID" value="NZ_CP053452.2"/>
</dbReference>
<gene>
    <name evidence="1" type="ORF">FTUN_2664</name>
</gene>